<accession>A0A6S4P8J5</accession>
<dbReference type="RefSeq" id="YP_009777821.1">
    <property type="nucleotide sequence ID" value="NC_047704.1"/>
</dbReference>
<dbReference type="GO" id="GO:0032259">
    <property type="term" value="P:methylation"/>
    <property type="evidence" value="ECO:0007669"/>
    <property type="project" value="UniProtKB-KW"/>
</dbReference>
<proteinExistence type="predicted"/>
<organism evidence="1 2">
    <name type="scientific">uncultured phage_MedDCM-OCT-S45-C18</name>
    <dbReference type="NCBI Taxonomy" id="2741072"/>
    <lineage>
        <taxon>Viruses</taxon>
        <taxon>Duplodnaviria</taxon>
        <taxon>Heunggongvirae</taxon>
        <taxon>Uroviricota</taxon>
        <taxon>Caudoviricetes</taxon>
        <taxon>Autographivirales</taxon>
        <taxon>Ayaqvirus</taxon>
        <taxon>Ayaqvirus S45C18</taxon>
    </lineage>
</organism>
<name>A0A6S4P8J5_9CAUD</name>
<sequence>MKKEQELTIRGRKVVQQGNRLVVEVNTGRGKAFANISKEELTTATRKLGSNRGKTRLWLEGNILESQGWHTGDKFDVILIDGVLKYVKNPNGKRKVAGKPGRPIIDTNTDKISQTLNASPGEVVNVIATAEAITIQK</sequence>
<evidence type="ECO:0000313" key="2">
    <source>
        <dbReference type="Proteomes" id="UP000505037"/>
    </source>
</evidence>
<dbReference type="Proteomes" id="UP000505037">
    <property type="component" value="Segment"/>
</dbReference>
<dbReference type="EMBL" id="AP013544">
    <property type="protein sequence ID" value="BAQ94279.1"/>
    <property type="molecule type" value="Genomic_DNA"/>
</dbReference>
<keyword evidence="1" id="KW-0489">Methyltransferase</keyword>
<dbReference type="GeneID" id="55412327"/>
<keyword evidence="2" id="KW-1185">Reference proteome</keyword>
<reference evidence="1 2" key="1">
    <citation type="journal article" date="2013" name="PLoS Genet.">
        <title>Expanding the Marine Virosphere Using Metagenomics.</title>
        <authorList>
            <person name="Mizuno C.M."/>
            <person name="Rodriguez-Valera F."/>
            <person name="Kimes N.E."/>
            <person name="Ghai R."/>
        </authorList>
    </citation>
    <scope>NUCLEOTIDE SEQUENCE [LARGE SCALE GENOMIC DNA]</scope>
    <source>
        <strain evidence="1">UvMED-CGR-U-MedDCM-OCT-S45-C18</strain>
    </source>
</reference>
<dbReference type="KEGG" id="vg:55412327"/>
<keyword evidence="1" id="KW-0808">Transferase</keyword>
<evidence type="ECO:0000313" key="1">
    <source>
        <dbReference type="EMBL" id="BAQ94279.1"/>
    </source>
</evidence>
<protein>
    <submittedName>
        <fullName evidence="1">C-5 cytosine-specific DNA methylase</fullName>
    </submittedName>
</protein>
<dbReference type="GO" id="GO:0008168">
    <property type="term" value="F:methyltransferase activity"/>
    <property type="evidence" value="ECO:0007669"/>
    <property type="project" value="UniProtKB-KW"/>
</dbReference>